<evidence type="ECO:0000259" key="5">
    <source>
        <dbReference type="PROSITE" id="PS50931"/>
    </source>
</evidence>
<feature type="domain" description="HTH lysR-type" evidence="5">
    <location>
        <begin position="1"/>
        <end position="58"/>
    </location>
</feature>
<dbReference type="Proteomes" id="UP000075787">
    <property type="component" value="Unassembled WGS sequence"/>
</dbReference>
<evidence type="ECO:0000313" key="6">
    <source>
        <dbReference type="EMBL" id="KYO50117.1"/>
    </source>
</evidence>
<dbReference type="GO" id="GO:0006351">
    <property type="term" value="P:DNA-templated transcription"/>
    <property type="evidence" value="ECO:0007669"/>
    <property type="project" value="TreeGrafter"/>
</dbReference>
<organism evidence="6 7">
    <name type="scientific">Tistrella mobilis</name>
    <dbReference type="NCBI Taxonomy" id="171437"/>
    <lineage>
        <taxon>Bacteria</taxon>
        <taxon>Pseudomonadati</taxon>
        <taxon>Pseudomonadota</taxon>
        <taxon>Alphaproteobacteria</taxon>
        <taxon>Geminicoccales</taxon>
        <taxon>Geminicoccaceae</taxon>
        <taxon>Tistrella</taxon>
    </lineage>
</organism>
<dbReference type="PROSITE" id="PS50931">
    <property type="entry name" value="HTH_LYSR"/>
    <property type="match status" value="1"/>
</dbReference>
<dbReference type="PANTHER" id="PTHR30537">
    <property type="entry name" value="HTH-TYPE TRANSCRIPTIONAL REGULATOR"/>
    <property type="match status" value="1"/>
</dbReference>
<dbReference type="InterPro" id="IPR005119">
    <property type="entry name" value="LysR_subst-bd"/>
</dbReference>
<dbReference type="Gene3D" id="3.40.190.290">
    <property type="match status" value="1"/>
</dbReference>
<dbReference type="Gene3D" id="1.10.10.10">
    <property type="entry name" value="Winged helix-like DNA-binding domain superfamily/Winged helix DNA-binding domain"/>
    <property type="match status" value="1"/>
</dbReference>
<dbReference type="EMBL" id="LPZR01000206">
    <property type="protein sequence ID" value="KYO50117.1"/>
    <property type="molecule type" value="Genomic_DNA"/>
</dbReference>
<dbReference type="AlphaFoldDB" id="A0A162JYF2"/>
<comment type="caution">
    <text evidence="6">The sequence shown here is derived from an EMBL/GenBank/DDBJ whole genome shotgun (WGS) entry which is preliminary data.</text>
</comment>
<sequence>MNWDDLRYFLALQRSGSLLGAARVLKVDHTTVARRVDALETALGLRLFDRLPRGWVPTADGERLLPAAERVEEGVIALGRAGAAAGGLAGTVRVAVPPVFGAHFLAPRLAPLALAHPELELELAGDIGAVSLLRRDADLAVRLERTGDGELISRHLGRMGFALYGTPEHAARPPARWEFAGYDDRLAGVAQQRWLIRQAAGRPIRLRANDLAALAEYAATGLALAALPHFLADPDPRLVRVVEDTEGEAGRDIWLLVHADLRRSPRVRAVMDAVIGACTRDRALLDGSGVAKPTGAPATP</sequence>
<name>A0A162JYF2_9PROT</name>
<dbReference type="InterPro" id="IPR036388">
    <property type="entry name" value="WH-like_DNA-bd_sf"/>
</dbReference>
<dbReference type="Pfam" id="PF00126">
    <property type="entry name" value="HTH_1"/>
    <property type="match status" value="1"/>
</dbReference>
<dbReference type="GeneID" id="97240360"/>
<dbReference type="SUPFAM" id="SSF46785">
    <property type="entry name" value="Winged helix' DNA-binding domain"/>
    <property type="match status" value="1"/>
</dbReference>
<accession>A0A162JYF2</accession>
<reference evidence="6 7" key="1">
    <citation type="submission" date="2015-12" db="EMBL/GenBank/DDBJ databases">
        <title>Genome sequence of Tistrella mobilis MCCC 1A02139.</title>
        <authorList>
            <person name="Lu L."/>
            <person name="Lai Q."/>
            <person name="Shao Z."/>
            <person name="Qian P."/>
        </authorList>
    </citation>
    <scope>NUCLEOTIDE SEQUENCE [LARGE SCALE GENOMIC DNA]</scope>
    <source>
        <strain evidence="6 7">MCCC 1A02139</strain>
    </source>
</reference>
<dbReference type="PANTHER" id="PTHR30537:SF3">
    <property type="entry name" value="TRANSCRIPTIONAL REGULATORY PROTEIN"/>
    <property type="match status" value="1"/>
</dbReference>
<dbReference type="SUPFAM" id="SSF53850">
    <property type="entry name" value="Periplasmic binding protein-like II"/>
    <property type="match status" value="1"/>
</dbReference>
<gene>
    <name evidence="6" type="ORF">AUP44_14285</name>
</gene>
<keyword evidence="2" id="KW-0805">Transcription regulation</keyword>
<evidence type="ECO:0000256" key="2">
    <source>
        <dbReference type="ARBA" id="ARBA00023015"/>
    </source>
</evidence>
<dbReference type="GO" id="GO:0043565">
    <property type="term" value="F:sequence-specific DNA binding"/>
    <property type="evidence" value="ECO:0007669"/>
    <property type="project" value="TreeGrafter"/>
</dbReference>
<comment type="similarity">
    <text evidence="1">Belongs to the LysR transcriptional regulatory family.</text>
</comment>
<evidence type="ECO:0000313" key="7">
    <source>
        <dbReference type="Proteomes" id="UP000075787"/>
    </source>
</evidence>
<dbReference type="RefSeq" id="WP_062768785.1">
    <property type="nucleotide sequence ID" value="NZ_CP121027.1"/>
</dbReference>
<dbReference type="GO" id="GO:0003700">
    <property type="term" value="F:DNA-binding transcription factor activity"/>
    <property type="evidence" value="ECO:0007669"/>
    <property type="project" value="InterPro"/>
</dbReference>
<evidence type="ECO:0000256" key="4">
    <source>
        <dbReference type="ARBA" id="ARBA00023163"/>
    </source>
</evidence>
<evidence type="ECO:0000256" key="3">
    <source>
        <dbReference type="ARBA" id="ARBA00023125"/>
    </source>
</evidence>
<dbReference type="Pfam" id="PF03466">
    <property type="entry name" value="LysR_substrate"/>
    <property type="match status" value="1"/>
</dbReference>
<protein>
    <recommendedName>
        <fullName evidence="5">HTH lysR-type domain-containing protein</fullName>
    </recommendedName>
</protein>
<dbReference type="InterPro" id="IPR036390">
    <property type="entry name" value="WH_DNA-bd_sf"/>
</dbReference>
<dbReference type="InterPro" id="IPR000847">
    <property type="entry name" value="LysR_HTH_N"/>
</dbReference>
<keyword evidence="4" id="KW-0804">Transcription</keyword>
<dbReference type="InterPro" id="IPR058163">
    <property type="entry name" value="LysR-type_TF_proteobact-type"/>
</dbReference>
<evidence type="ECO:0000256" key="1">
    <source>
        <dbReference type="ARBA" id="ARBA00009437"/>
    </source>
</evidence>
<proteinExistence type="inferred from homology"/>
<keyword evidence="3" id="KW-0238">DNA-binding</keyword>
<dbReference type="OrthoDB" id="7333438at2"/>